<feature type="transmembrane region" description="Helical" evidence="1">
    <location>
        <begin position="34"/>
        <end position="54"/>
    </location>
</feature>
<evidence type="ECO:0000313" key="3">
    <source>
        <dbReference type="Proteomes" id="UP000706122"/>
    </source>
</evidence>
<keyword evidence="1" id="KW-0812">Transmembrane</keyword>
<proteinExistence type="predicted"/>
<evidence type="ECO:0000256" key="1">
    <source>
        <dbReference type="SAM" id="Phobius"/>
    </source>
</evidence>
<sequence>MAWLVLVAMGVVVLVAVTVLPRRGRLGRAPGFPWFWVVLPVMCIAVAATLGVLFRPEIVTHASSIWWDRPGTGSPGPGSPHGQFLSAEQFQRYTMLRRMRLILPAVSVVGIGLAVGAWRRRRI</sequence>
<comment type="caution">
    <text evidence="2">The sequence shown here is derived from an EMBL/GenBank/DDBJ whole genome shotgun (WGS) entry which is preliminary data.</text>
</comment>
<dbReference type="Proteomes" id="UP000706122">
    <property type="component" value="Unassembled WGS sequence"/>
</dbReference>
<name>A0AAE2WAW7_RHOHA</name>
<dbReference type="RefSeq" id="WP_106851389.1">
    <property type="nucleotide sequence ID" value="NZ_CP027793.1"/>
</dbReference>
<evidence type="ECO:0000313" key="2">
    <source>
        <dbReference type="EMBL" id="MBM4717077.1"/>
    </source>
</evidence>
<feature type="transmembrane region" description="Helical" evidence="1">
    <location>
        <begin position="101"/>
        <end position="118"/>
    </location>
</feature>
<protein>
    <submittedName>
        <fullName evidence="2">Amino acid permease</fullName>
    </submittedName>
</protein>
<keyword evidence="1" id="KW-0472">Membrane</keyword>
<dbReference type="AlphaFoldDB" id="A0AAE2WAW7"/>
<accession>A0AAE2WAW7</accession>
<keyword evidence="1" id="KW-1133">Transmembrane helix</keyword>
<organism evidence="2 3">
    <name type="scientific">Rhodococcus hoagii</name>
    <name type="common">Corynebacterium equii</name>
    <dbReference type="NCBI Taxonomy" id="43767"/>
    <lineage>
        <taxon>Bacteria</taxon>
        <taxon>Bacillati</taxon>
        <taxon>Actinomycetota</taxon>
        <taxon>Actinomycetes</taxon>
        <taxon>Mycobacteriales</taxon>
        <taxon>Nocardiaceae</taxon>
        <taxon>Prescottella</taxon>
    </lineage>
</organism>
<dbReference type="EMBL" id="WUYC01000009">
    <property type="protein sequence ID" value="MBM4717077.1"/>
    <property type="molecule type" value="Genomic_DNA"/>
</dbReference>
<dbReference type="GeneID" id="57577930"/>
<reference evidence="2" key="1">
    <citation type="submission" date="2019-11" db="EMBL/GenBank/DDBJ databases">
        <title>Spread of Macrolides and rifampicin resistant Rhodococcus equi in clinical isolates in the USA.</title>
        <authorList>
            <person name="Alvarez-Narvaez S."/>
            <person name="Huber L."/>
            <person name="Cohen N.D."/>
            <person name="Slovis N."/>
            <person name="Greiter M."/>
            <person name="Giguere S."/>
            <person name="Hart K."/>
        </authorList>
    </citation>
    <scope>NUCLEOTIDE SEQUENCE</scope>
    <source>
        <strain evidence="2">Lh_5</strain>
    </source>
</reference>
<gene>
    <name evidence="2" type="ORF">GS551_23320</name>
</gene>